<reference evidence="1" key="1">
    <citation type="submission" date="2023-07" db="EMBL/GenBank/DDBJ databases">
        <title>Comparative genomics of clinical Stenotrophomonas maltophilia isolates reveals regions of diversity which correlate with colonization and persistence in vivo.</title>
        <authorList>
            <person name="Mcdaniel M.S."/>
            <person name="Swords W.E."/>
            <person name="Sumpter N.A."/>
            <person name="Lindgren N.R."/>
            <person name="Billiot C.E."/>
        </authorList>
    </citation>
    <scope>NUCLEOTIDE SEQUENCE</scope>
    <source>
        <strain evidence="1">Ism4</strain>
    </source>
</reference>
<name>A0AAJ2MVP3_STEMA</name>
<dbReference type="AlphaFoldDB" id="A0AAJ2MVP3"/>
<protein>
    <submittedName>
        <fullName evidence="1">Uncharacterized protein</fullName>
    </submittedName>
</protein>
<organism evidence="1 2">
    <name type="scientific">Stenotrophomonas maltophilia</name>
    <name type="common">Pseudomonas maltophilia</name>
    <name type="synonym">Xanthomonas maltophilia</name>
    <dbReference type="NCBI Taxonomy" id="40324"/>
    <lineage>
        <taxon>Bacteria</taxon>
        <taxon>Pseudomonadati</taxon>
        <taxon>Pseudomonadota</taxon>
        <taxon>Gammaproteobacteria</taxon>
        <taxon>Lysobacterales</taxon>
        <taxon>Lysobacteraceae</taxon>
        <taxon>Stenotrophomonas</taxon>
        <taxon>Stenotrophomonas maltophilia group</taxon>
    </lineage>
</organism>
<comment type="caution">
    <text evidence="1">The sequence shown here is derived from an EMBL/GenBank/DDBJ whole genome shotgun (WGS) entry which is preliminary data.</text>
</comment>
<proteinExistence type="predicted"/>
<evidence type="ECO:0000313" key="2">
    <source>
        <dbReference type="Proteomes" id="UP001251948"/>
    </source>
</evidence>
<accession>A0AAJ2MVP3</accession>
<gene>
    <name evidence="1" type="ORF">ROV92_13210</name>
</gene>
<dbReference type="EMBL" id="JAVSKO010000005">
    <property type="protein sequence ID" value="MDT3468942.1"/>
    <property type="molecule type" value="Genomic_DNA"/>
</dbReference>
<evidence type="ECO:0000313" key="1">
    <source>
        <dbReference type="EMBL" id="MDT3468942.1"/>
    </source>
</evidence>
<sequence length="137" mass="15230">MNLEQIDTSTTAGKAEVMRLAAEGRRVASHLRAIGRSFEEDSNPEWSWGVMVYAIIAEPVMGQPDPALLVSMAMRINHGFGLMDRMAQNSLLNDMRKVWEEVVGRGYYEPAKSSRYLRELAQGDATPMRADLAGEKG</sequence>
<dbReference type="RefSeq" id="WP_312562685.1">
    <property type="nucleotide sequence ID" value="NZ_JAVSKO010000005.1"/>
</dbReference>
<dbReference type="Proteomes" id="UP001251948">
    <property type="component" value="Unassembled WGS sequence"/>
</dbReference>